<evidence type="ECO:0000313" key="5">
    <source>
        <dbReference type="Proteomes" id="UP001301958"/>
    </source>
</evidence>
<protein>
    <recommendedName>
        <fullName evidence="6">Peptidase A1 domain-containing protein</fullName>
    </recommendedName>
</protein>
<organism evidence="4 5">
    <name type="scientific">Podospora fimiseda</name>
    <dbReference type="NCBI Taxonomy" id="252190"/>
    <lineage>
        <taxon>Eukaryota</taxon>
        <taxon>Fungi</taxon>
        <taxon>Dikarya</taxon>
        <taxon>Ascomycota</taxon>
        <taxon>Pezizomycotina</taxon>
        <taxon>Sordariomycetes</taxon>
        <taxon>Sordariomycetidae</taxon>
        <taxon>Sordariales</taxon>
        <taxon>Podosporaceae</taxon>
        <taxon>Podospora</taxon>
    </lineage>
</organism>
<dbReference type="Proteomes" id="UP001301958">
    <property type="component" value="Unassembled WGS sequence"/>
</dbReference>
<feature type="compositionally biased region" description="Gly residues" evidence="1">
    <location>
        <begin position="565"/>
        <end position="578"/>
    </location>
</feature>
<keyword evidence="3" id="KW-0732">Signal</keyword>
<gene>
    <name evidence="4" type="ORF">QBC38DRAFT_549195</name>
</gene>
<evidence type="ECO:0008006" key="6">
    <source>
        <dbReference type="Google" id="ProtNLM"/>
    </source>
</evidence>
<feature type="chain" id="PRO_5042999737" description="Peptidase A1 domain-containing protein" evidence="3">
    <location>
        <begin position="21"/>
        <end position="610"/>
    </location>
</feature>
<keyword evidence="2" id="KW-1133">Transmembrane helix</keyword>
<reference evidence="4" key="2">
    <citation type="submission" date="2023-05" db="EMBL/GenBank/DDBJ databases">
        <authorList>
            <consortium name="Lawrence Berkeley National Laboratory"/>
            <person name="Steindorff A."/>
            <person name="Hensen N."/>
            <person name="Bonometti L."/>
            <person name="Westerberg I."/>
            <person name="Brannstrom I.O."/>
            <person name="Guillou S."/>
            <person name="Cros-Aarteil S."/>
            <person name="Calhoun S."/>
            <person name="Haridas S."/>
            <person name="Kuo A."/>
            <person name="Mondo S."/>
            <person name="Pangilinan J."/>
            <person name="Riley R."/>
            <person name="Labutti K."/>
            <person name="Andreopoulos B."/>
            <person name="Lipzen A."/>
            <person name="Chen C."/>
            <person name="Yanf M."/>
            <person name="Daum C."/>
            <person name="Ng V."/>
            <person name="Clum A."/>
            <person name="Ohm R."/>
            <person name="Martin F."/>
            <person name="Silar P."/>
            <person name="Natvig D."/>
            <person name="Lalanne C."/>
            <person name="Gautier V."/>
            <person name="Ament-Velasquez S.L."/>
            <person name="Kruys A."/>
            <person name="Hutchinson M.I."/>
            <person name="Powell A.J."/>
            <person name="Barry K."/>
            <person name="Miller A.N."/>
            <person name="Grigoriev I.V."/>
            <person name="Debuchy R."/>
            <person name="Gladieux P."/>
            <person name="Thoren M.H."/>
            <person name="Johannesson H."/>
        </authorList>
    </citation>
    <scope>NUCLEOTIDE SEQUENCE</scope>
    <source>
        <strain evidence="4">CBS 990.96</strain>
    </source>
</reference>
<dbReference type="EMBL" id="MU865468">
    <property type="protein sequence ID" value="KAK4222508.1"/>
    <property type="molecule type" value="Genomic_DNA"/>
</dbReference>
<proteinExistence type="predicted"/>
<dbReference type="Gene3D" id="2.40.70.10">
    <property type="entry name" value="Acid Proteases"/>
    <property type="match status" value="1"/>
</dbReference>
<comment type="caution">
    <text evidence="4">The sequence shown here is derived from an EMBL/GenBank/DDBJ whole genome shotgun (WGS) entry which is preliminary data.</text>
</comment>
<dbReference type="InterPro" id="IPR021109">
    <property type="entry name" value="Peptidase_aspartic_dom_sf"/>
</dbReference>
<dbReference type="SUPFAM" id="SSF50630">
    <property type="entry name" value="Acid proteases"/>
    <property type="match status" value="1"/>
</dbReference>
<evidence type="ECO:0000256" key="1">
    <source>
        <dbReference type="SAM" id="MobiDB-lite"/>
    </source>
</evidence>
<name>A0AAN6YQA7_9PEZI</name>
<feature type="compositionally biased region" description="Pro residues" evidence="1">
    <location>
        <begin position="581"/>
        <end position="595"/>
    </location>
</feature>
<evidence type="ECO:0000313" key="4">
    <source>
        <dbReference type="EMBL" id="KAK4222508.1"/>
    </source>
</evidence>
<feature type="compositionally biased region" description="Basic and acidic residues" evidence="1">
    <location>
        <begin position="600"/>
        <end position="610"/>
    </location>
</feature>
<reference evidence="4" key="1">
    <citation type="journal article" date="2023" name="Mol. Phylogenet. Evol.">
        <title>Genome-scale phylogeny and comparative genomics of the fungal order Sordariales.</title>
        <authorList>
            <person name="Hensen N."/>
            <person name="Bonometti L."/>
            <person name="Westerberg I."/>
            <person name="Brannstrom I.O."/>
            <person name="Guillou S."/>
            <person name="Cros-Aarteil S."/>
            <person name="Calhoun S."/>
            <person name="Haridas S."/>
            <person name="Kuo A."/>
            <person name="Mondo S."/>
            <person name="Pangilinan J."/>
            <person name="Riley R."/>
            <person name="LaButti K."/>
            <person name="Andreopoulos B."/>
            <person name="Lipzen A."/>
            <person name="Chen C."/>
            <person name="Yan M."/>
            <person name="Daum C."/>
            <person name="Ng V."/>
            <person name="Clum A."/>
            <person name="Steindorff A."/>
            <person name="Ohm R.A."/>
            <person name="Martin F."/>
            <person name="Silar P."/>
            <person name="Natvig D.O."/>
            <person name="Lalanne C."/>
            <person name="Gautier V."/>
            <person name="Ament-Velasquez S.L."/>
            <person name="Kruys A."/>
            <person name="Hutchinson M.I."/>
            <person name="Powell A.J."/>
            <person name="Barry K."/>
            <person name="Miller A.N."/>
            <person name="Grigoriev I.V."/>
            <person name="Debuchy R."/>
            <person name="Gladieux P."/>
            <person name="Hiltunen Thoren M."/>
            <person name="Johannesson H."/>
        </authorList>
    </citation>
    <scope>NUCLEOTIDE SEQUENCE</scope>
    <source>
        <strain evidence="4">CBS 990.96</strain>
    </source>
</reference>
<accession>A0AAN6YQA7</accession>
<keyword evidence="2" id="KW-0812">Transmembrane</keyword>
<keyword evidence="2" id="KW-0472">Membrane</keyword>
<sequence length="610" mass="66832">MRQQLAGPLLALAFTQQVNCAANVIELPWRNVHKWYESVDDVTYNSYKDAKGPWQAPEGIMMPRNDVVNQAGPFAVWPSPWTGLSEIPDKDQMGRAWAYDNAATPNASRGLGIPTWERYDYTGGYLLEGELEYAAHVGISIKSSSEPIFLNTTPIVKIDKWKHSTPSYEGTWNPPVVGHLALAPFNDSGSSILEQLSLGPNPSIQSHSFSLHMGSAKFNQSGSFLLGGYDQHRAVGRVRSYNLTFNPIAGEWLLRNLTGEYQPYMALQNLYITTEGGGLSPWADSVAEIGESYAGLLGSNFTGAPVSPFMGQGKKIKKRYNPWDWADPHAWVSPDPSLPDIYLPPGNCEHLAKSLPVRYESSTKRYIWNNSSPLYKRIMNSPTFLVFSLGSPSSSEPKLDIKIPFALLDIEVDPPYWAGPRTYFPCKSINADPKLPDQSIFVWKLGRAFLQGAYLSVDYGRKKVYLAQAVGPTTLNRTTVAEEGIHVLGEKGIEFTEAEGMLLESWKGVLSPLSQNDRKQGDLDGGLSKVAKVGIALGAVVMILAVASGLVWSRGKYWGKKEGGSEGGVGVEEGGAGPGRNPSPKPPSIDEPPPIYSKELPPRHSRVPEP</sequence>
<evidence type="ECO:0000256" key="3">
    <source>
        <dbReference type="SAM" id="SignalP"/>
    </source>
</evidence>
<feature type="region of interest" description="Disordered" evidence="1">
    <location>
        <begin position="561"/>
        <end position="610"/>
    </location>
</feature>
<dbReference type="AlphaFoldDB" id="A0AAN6YQA7"/>
<keyword evidence="5" id="KW-1185">Reference proteome</keyword>
<feature type="signal peptide" evidence="3">
    <location>
        <begin position="1"/>
        <end position="20"/>
    </location>
</feature>
<evidence type="ECO:0000256" key="2">
    <source>
        <dbReference type="SAM" id="Phobius"/>
    </source>
</evidence>
<feature type="transmembrane region" description="Helical" evidence="2">
    <location>
        <begin position="533"/>
        <end position="552"/>
    </location>
</feature>